<dbReference type="STRING" id="1182541.W9XIT6"/>
<dbReference type="AlphaFoldDB" id="W9XIT6"/>
<feature type="compositionally biased region" description="Polar residues" evidence="1">
    <location>
        <begin position="32"/>
        <end position="47"/>
    </location>
</feature>
<sequence>MNIPKFNEREKALEDDYIRRKEAEKFKPAATQPGNSGSQTTIKTTQNVCPASPLEAYLTGPWGV</sequence>
<gene>
    <name evidence="2" type="ORF">A1O1_08551</name>
</gene>
<feature type="region of interest" description="Disordered" evidence="1">
    <location>
        <begin position="22"/>
        <end position="47"/>
    </location>
</feature>
<proteinExistence type="predicted"/>
<name>W9XIT6_9EURO</name>
<comment type="caution">
    <text evidence="2">The sequence shown here is derived from an EMBL/GenBank/DDBJ whole genome shotgun (WGS) entry which is preliminary data.</text>
</comment>
<accession>W9XIT6</accession>
<evidence type="ECO:0000256" key="1">
    <source>
        <dbReference type="SAM" id="MobiDB-lite"/>
    </source>
</evidence>
<dbReference type="OrthoDB" id="4142031at2759"/>
<dbReference type="HOGENOM" id="CLU_206733_0_0_1"/>
<evidence type="ECO:0000313" key="2">
    <source>
        <dbReference type="EMBL" id="EXJ80407.1"/>
    </source>
</evidence>
<evidence type="ECO:0000313" key="3">
    <source>
        <dbReference type="Proteomes" id="UP000019484"/>
    </source>
</evidence>
<dbReference type="EMBL" id="AMWN01000008">
    <property type="protein sequence ID" value="EXJ80407.1"/>
    <property type="molecule type" value="Genomic_DNA"/>
</dbReference>
<dbReference type="GeneID" id="19163400"/>
<dbReference type="Proteomes" id="UP000019484">
    <property type="component" value="Unassembled WGS sequence"/>
</dbReference>
<reference evidence="2 3" key="1">
    <citation type="submission" date="2013-03" db="EMBL/GenBank/DDBJ databases">
        <title>The Genome Sequence of Capronia coronata CBS 617.96.</title>
        <authorList>
            <consortium name="The Broad Institute Genomics Platform"/>
            <person name="Cuomo C."/>
            <person name="de Hoog S."/>
            <person name="Gorbushina A."/>
            <person name="Walker B."/>
            <person name="Young S.K."/>
            <person name="Zeng Q."/>
            <person name="Gargeya S."/>
            <person name="Fitzgerald M."/>
            <person name="Haas B."/>
            <person name="Abouelleil A."/>
            <person name="Allen A.W."/>
            <person name="Alvarado L."/>
            <person name="Arachchi H.M."/>
            <person name="Berlin A.M."/>
            <person name="Chapman S.B."/>
            <person name="Gainer-Dewar J."/>
            <person name="Goldberg J."/>
            <person name="Griggs A."/>
            <person name="Gujja S."/>
            <person name="Hansen M."/>
            <person name="Howarth C."/>
            <person name="Imamovic A."/>
            <person name="Ireland A."/>
            <person name="Larimer J."/>
            <person name="McCowan C."/>
            <person name="Murphy C."/>
            <person name="Pearson M."/>
            <person name="Poon T.W."/>
            <person name="Priest M."/>
            <person name="Roberts A."/>
            <person name="Saif S."/>
            <person name="Shea T."/>
            <person name="Sisk P."/>
            <person name="Sykes S."/>
            <person name="Wortman J."/>
            <person name="Nusbaum C."/>
            <person name="Birren B."/>
        </authorList>
    </citation>
    <scope>NUCLEOTIDE SEQUENCE [LARGE SCALE GENOMIC DNA]</scope>
    <source>
        <strain evidence="2 3">CBS 617.96</strain>
    </source>
</reference>
<dbReference type="RefSeq" id="XP_007727601.1">
    <property type="nucleotide sequence ID" value="XM_007729411.1"/>
</dbReference>
<keyword evidence="3" id="KW-1185">Reference proteome</keyword>
<protein>
    <submittedName>
        <fullName evidence="2">Uncharacterized protein</fullName>
    </submittedName>
</protein>
<organism evidence="2 3">
    <name type="scientific">Capronia coronata CBS 617.96</name>
    <dbReference type="NCBI Taxonomy" id="1182541"/>
    <lineage>
        <taxon>Eukaryota</taxon>
        <taxon>Fungi</taxon>
        <taxon>Dikarya</taxon>
        <taxon>Ascomycota</taxon>
        <taxon>Pezizomycotina</taxon>
        <taxon>Eurotiomycetes</taxon>
        <taxon>Chaetothyriomycetidae</taxon>
        <taxon>Chaetothyriales</taxon>
        <taxon>Herpotrichiellaceae</taxon>
        <taxon>Capronia</taxon>
    </lineage>
</organism>